<keyword evidence="3" id="KW-1185">Reference proteome</keyword>
<protein>
    <submittedName>
        <fullName evidence="2">Uncharacterized protein</fullName>
    </submittedName>
</protein>
<accession>A0A9W9KMZ5</accession>
<evidence type="ECO:0000313" key="2">
    <source>
        <dbReference type="EMBL" id="KAJ5112095.1"/>
    </source>
</evidence>
<proteinExistence type="predicted"/>
<comment type="caution">
    <text evidence="2">The sequence shown here is derived from an EMBL/GenBank/DDBJ whole genome shotgun (WGS) entry which is preliminary data.</text>
</comment>
<dbReference type="RefSeq" id="XP_056479868.1">
    <property type="nucleotide sequence ID" value="XM_056612644.1"/>
</dbReference>
<reference evidence="2" key="1">
    <citation type="submission" date="2022-11" db="EMBL/GenBank/DDBJ databases">
        <authorList>
            <person name="Petersen C."/>
        </authorList>
    </citation>
    <scope>NUCLEOTIDE SEQUENCE</scope>
    <source>
        <strain evidence="2">IBT 30761</strain>
    </source>
</reference>
<dbReference type="OrthoDB" id="4233063at2759"/>
<organism evidence="2 3">
    <name type="scientific">Penicillium argentinense</name>
    <dbReference type="NCBI Taxonomy" id="1131581"/>
    <lineage>
        <taxon>Eukaryota</taxon>
        <taxon>Fungi</taxon>
        <taxon>Dikarya</taxon>
        <taxon>Ascomycota</taxon>
        <taxon>Pezizomycotina</taxon>
        <taxon>Eurotiomycetes</taxon>
        <taxon>Eurotiomycetidae</taxon>
        <taxon>Eurotiales</taxon>
        <taxon>Aspergillaceae</taxon>
        <taxon>Penicillium</taxon>
    </lineage>
</organism>
<name>A0A9W9KMZ5_9EURO</name>
<evidence type="ECO:0000256" key="1">
    <source>
        <dbReference type="SAM" id="MobiDB-lite"/>
    </source>
</evidence>
<reference evidence="2" key="2">
    <citation type="journal article" date="2023" name="IMA Fungus">
        <title>Comparative genomic study of the Penicillium genus elucidates a diverse pangenome and 15 lateral gene transfer events.</title>
        <authorList>
            <person name="Petersen C."/>
            <person name="Sorensen T."/>
            <person name="Nielsen M.R."/>
            <person name="Sondergaard T.E."/>
            <person name="Sorensen J.L."/>
            <person name="Fitzpatrick D.A."/>
            <person name="Frisvad J.C."/>
            <person name="Nielsen K.L."/>
        </authorList>
    </citation>
    <scope>NUCLEOTIDE SEQUENCE</scope>
    <source>
        <strain evidence="2">IBT 30761</strain>
    </source>
</reference>
<gene>
    <name evidence="2" type="ORF">N7532_000140</name>
</gene>
<feature type="region of interest" description="Disordered" evidence="1">
    <location>
        <begin position="1"/>
        <end position="21"/>
    </location>
</feature>
<dbReference type="Proteomes" id="UP001149074">
    <property type="component" value="Unassembled WGS sequence"/>
</dbReference>
<dbReference type="AlphaFoldDB" id="A0A9W9KMZ5"/>
<dbReference type="GeneID" id="81351623"/>
<evidence type="ECO:0000313" key="3">
    <source>
        <dbReference type="Proteomes" id="UP001149074"/>
    </source>
</evidence>
<dbReference type="EMBL" id="JAPQKI010000001">
    <property type="protein sequence ID" value="KAJ5112095.1"/>
    <property type="molecule type" value="Genomic_DNA"/>
</dbReference>
<sequence length="123" mass="13058">MRRSAYQVPSPAPVAGSVHDDKRCITAQPARCSQRLAPSAVPQLGSPPGHTGRLGTRAIVAPVAWEMMDVSDPRTTTATRRFRLPIGGPRDAVLADRALTLPLSLSPAGAIGLVPVWGLFRWG</sequence>
<feature type="region of interest" description="Disordered" evidence="1">
    <location>
        <begin position="36"/>
        <end position="55"/>
    </location>
</feature>